<sequence>MANQRRAAPSAVSDAVQSAGEHVFLASSILSLAFSVLRHFALSATADIKSQARAAGFRAVQRSFGNDSQNRDFARPSHVDGVQHLDRCKHPSHGQPPVVEREGERDDATAPGPREAHSQQRKAAGDTDSSQDHHRDAAYVGVLLLLIGLYDFWVSLWPVIAAFGRLALELVPQTEADDPSLTPELLRHFLRLLRGFAKSRLGRALLFLPALLFRVVVQALRSMLRWFVVCMTGLALGMILSSQRV</sequence>
<reference evidence="3" key="1">
    <citation type="journal article" date="2023" name="Mol. Phylogenet. Evol.">
        <title>Genome-scale phylogeny and comparative genomics of the fungal order Sordariales.</title>
        <authorList>
            <person name="Hensen N."/>
            <person name="Bonometti L."/>
            <person name="Westerberg I."/>
            <person name="Brannstrom I.O."/>
            <person name="Guillou S."/>
            <person name="Cros-Aarteil S."/>
            <person name="Calhoun S."/>
            <person name="Haridas S."/>
            <person name="Kuo A."/>
            <person name="Mondo S."/>
            <person name="Pangilinan J."/>
            <person name="Riley R."/>
            <person name="LaButti K."/>
            <person name="Andreopoulos B."/>
            <person name="Lipzen A."/>
            <person name="Chen C."/>
            <person name="Yan M."/>
            <person name="Daum C."/>
            <person name="Ng V."/>
            <person name="Clum A."/>
            <person name="Steindorff A."/>
            <person name="Ohm R.A."/>
            <person name="Martin F."/>
            <person name="Silar P."/>
            <person name="Natvig D.O."/>
            <person name="Lalanne C."/>
            <person name="Gautier V."/>
            <person name="Ament-Velasquez S.L."/>
            <person name="Kruys A."/>
            <person name="Hutchinson M.I."/>
            <person name="Powell A.J."/>
            <person name="Barry K."/>
            <person name="Miller A.N."/>
            <person name="Grigoriev I.V."/>
            <person name="Debuchy R."/>
            <person name="Gladieux P."/>
            <person name="Hiltunen Thoren M."/>
            <person name="Johannesson H."/>
        </authorList>
    </citation>
    <scope>NUCLEOTIDE SEQUENCE</scope>
    <source>
        <strain evidence="3">CBS 757.83</strain>
    </source>
</reference>
<proteinExistence type="predicted"/>
<organism evidence="3 4">
    <name type="scientific">Parathielavia hyrcaniae</name>
    <dbReference type="NCBI Taxonomy" id="113614"/>
    <lineage>
        <taxon>Eukaryota</taxon>
        <taxon>Fungi</taxon>
        <taxon>Dikarya</taxon>
        <taxon>Ascomycota</taxon>
        <taxon>Pezizomycotina</taxon>
        <taxon>Sordariomycetes</taxon>
        <taxon>Sordariomycetidae</taxon>
        <taxon>Sordariales</taxon>
        <taxon>Chaetomiaceae</taxon>
        <taxon>Parathielavia</taxon>
    </lineage>
</organism>
<evidence type="ECO:0000256" key="2">
    <source>
        <dbReference type="SAM" id="Phobius"/>
    </source>
</evidence>
<dbReference type="AlphaFoldDB" id="A0AAN6QA13"/>
<feature type="compositionally biased region" description="Basic and acidic residues" evidence="1">
    <location>
        <begin position="99"/>
        <end position="118"/>
    </location>
</feature>
<feature type="transmembrane region" description="Helical" evidence="2">
    <location>
        <begin position="201"/>
        <end position="217"/>
    </location>
</feature>
<protein>
    <submittedName>
        <fullName evidence="3">Uncharacterized protein</fullName>
    </submittedName>
</protein>
<keyword evidence="2" id="KW-0472">Membrane</keyword>
<dbReference type="Proteomes" id="UP001305647">
    <property type="component" value="Unassembled WGS sequence"/>
</dbReference>
<dbReference type="EMBL" id="MU863628">
    <property type="protein sequence ID" value="KAK4103651.1"/>
    <property type="molecule type" value="Genomic_DNA"/>
</dbReference>
<gene>
    <name evidence="3" type="ORF">N658DRAFT_505316</name>
</gene>
<reference evidence="3" key="2">
    <citation type="submission" date="2023-05" db="EMBL/GenBank/DDBJ databases">
        <authorList>
            <consortium name="Lawrence Berkeley National Laboratory"/>
            <person name="Steindorff A."/>
            <person name="Hensen N."/>
            <person name="Bonometti L."/>
            <person name="Westerberg I."/>
            <person name="Brannstrom I.O."/>
            <person name="Guillou S."/>
            <person name="Cros-Aarteil S."/>
            <person name="Calhoun S."/>
            <person name="Haridas S."/>
            <person name="Kuo A."/>
            <person name="Mondo S."/>
            <person name="Pangilinan J."/>
            <person name="Riley R."/>
            <person name="Labutti K."/>
            <person name="Andreopoulos B."/>
            <person name="Lipzen A."/>
            <person name="Chen C."/>
            <person name="Yanf M."/>
            <person name="Daum C."/>
            <person name="Ng V."/>
            <person name="Clum A."/>
            <person name="Ohm R."/>
            <person name="Martin F."/>
            <person name="Silar P."/>
            <person name="Natvig D."/>
            <person name="Lalanne C."/>
            <person name="Gautier V."/>
            <person name="Ament-Velasquez S.L."/>
            <person name="Kruys A."/>
            <person name="Hutchinson M.I."/>
            <person name="Powell A.J."/>
            <person name="Barry K."/>
            <person name="Miller A.N."/>
            <person name="Grigoriev I.V."/>
            <person name="Debuchy R."/>
            <person name="Gladieux P."/>
            <person name="Thoren M.H."/>
            <person name="Johannesson H."/>
        </authorList>
    </citation>
    <scope>NUCLEOTIDE SEQUENCE</scope>
    <source>
        <strain evidence="3">CBS 757.83</strain>
    </source>
</reference>
<keyword evidence="2" id="KW-0812">Transmembrane</keyword>
<evidence type="ECO:0000313" key="3">
    <source>
        <dbReference type="EMBL" id="KAK4103651.1"/>
    </source>
</evidence>
<feature type="transmembrane region" description="Helical" evidence="2">
    <location>
        <begin position="137"/>
        <end position="160"/>
    </location>
</feature>
<accession>A0AAN6QA13</accession>
<name>A0AAN6QA13_9PEZI</name>
<feature type="region of interest" description="Disordered" evidence="1">
    <location>
        <begin position="84"/>
        <end position="132"/>
    </location>
</feature>
<evidence type="ECO:0000256" key="1">
    <source>
        <dbReference type="SAM" id="MobiDB-lite"/>
    </source>
</evidence>
<feature type="transmembrane region" description="Helical" evidence="2">
    <location>
        <begin position="223"/>
        <end position="241"/>
    </location>
</feature>
<keyword evidence="4" id="KW-1185">Reference proteome</keyword>
<keyword evidence="2" id="KW-1133">Transmembrane helix</keyword>
<comment type="caution">
    <text evidence="3">The sequence shown here is derived from an EMBL/GenBank/DDBJ whole genome shotgun (WGS) entry which is preliminary data.</text>
</comment>
<evidence type="ECO:0000313" key="4">
    <source>
        <dbReference type="Proteomes" id="UP001305647"/>
    </source>
</evidence>